<accession>A0A941J2X8</accession>
<name>A0A941J2X8_9ACTN</name>
<evidence type="ECO:0008006" key="3">
    <source>
        <dbReference type="Google" id="ProtNLM"/>
    </source>
</evidence>
<comment type="caution">
    <text evidence="1">The sequence shown here is derived from an EMBL/GenBank/DDBJ whole genome shotgun (WGS) entry which is preliminary data.</text>
</comment>
<evidence type="ECO:0000313" key="1">
    <source>
        <dbReference type="EMBL" id="MBR8640051.1"/>
    </source>
</evidence>
<reference evidence="1 2" key="1">
    <citation type="submission" date="2021-04" db="EMBL/GenBank/DDBJ databases">
        <title>Characterization of the biosynthetic gene cluster of new lipopeptides with antitumor activity in the genome of the marine Streptomyces PHM034.</title>
        <authorList>
            <person name="Ceniceros A."/>
            <person name="Canedo L."/>
            <person name="Mendez C."/>
            <person name="Olano C."/>
            <person name="Schleissner C."/>
            <person name="Cuevas C."/>
            <person name="De La Calle F."/>
            <person name="Salas J.A."/>
        </authorList>
    </citation>
    <scope>NUCLEOTIDE SEQUENCE [LARGE SCALE GENOMIC DNA]</scope>
    <source>
        <strain evidence="1 2">PHM034</strain>
    </source>
</reference>
<evidence type="ECO:0000313" key="2">
    <source>
        <dbReference type="Proteomes" id="UP000682308"/>
    </source>
</evidence>
<organism evidence="1 2">
    <name type="scientific">Streptomyces tuirus</name>
    <dbReference type="NCBI Taxonomy" id="68278"/>
    <lineage>
        <taxon>Bacteria</taxon>
        <taxon>Bacillati</taxon>
        <taxon>Actinomycetota</taxon>
        <taxon>Actinomycetes</taxon>
        <taxon>Kitasatosporales</taxon>
        <taxon>Streptomycetaceae</taxon>
        <taxon>Streptomyces</taxon>
    </lineage>
</organism>
<sequence>MIPAASTKSTWAGRRSSFNLSRLLTRDGQGKAAYDLLVRLNHAARQREKTEIDGRTVDLSTLTGTDEDHRTVCQELYVTLLVDGARVLARIGRWTEAADAMAQHRGIGNRLLDGRQIKIMALMEHRLDQQARDLIDTSQSTEPWERAIALLRPHP</sequence>
<dbReference type="EMBL" id="JAGTPG010000002">
    <property type="protein sequence ID" value="MBR8640051.1"/>
    <property type="molecule type" value="Genomic_DNA"/>
</dbReference>
<protein>
    <recommendedName>
        <fullName evidence="3">Bacterial transcriptional activator domain-containing protein</fullName>
    </recommendedName>
</protein>
<keyword evidence="2" id="KW-1185">Reference proteome</keyword>
<proteinExistence type="predicted"/>
<dbReference type="Proteomes" id="UP000682308">
    <property type="component" value="Unassembled WGS sequence"/>
</dbReference>
<gene>
    <name evidence="1" type="ORF">KEF29_13985</name>
</gene>
<dbReference type="AlphaFoldDB" id="A0A941J2X8"/>